<dbReference type="FunFam" id="3.40.50.300:FF:000326">
    <property type="entry name" value="P-loop containing nucleoside triphosphate hydrolase"/>
    <property type="match status" value="1"/>
</dbReference>
<organism evidence="6 7">
    <name type="scientific">Pelagomonas calceolata</name>
    <dbReference type="NCBI Taxonomy" id="35677"/>
    <lineage>
        <taxon>Eukaryota</taxon>
        <taxon>Sar</taxon>
        <taxon>Stramenopiles</taxon>
        <taxon>Ochrophyta</taxon>
        <taxon>Pelagophyceae</taxon>
        <taxon>Pelagomonadales</taxon>
        <taxon>Pelagomonadaceae</taxon>
        <taxon>Pelagomonas</taxon>
    </lineage>
</organism>
<keyword evidence="7" id="KW-1185">Reference proteome</keyword>
<name>A0A8J2SNI9_9STRA</name>
<dbReference type="AlphaFoldDB" id="A0A8J2SNI9"/>
<evidence type="ECO:0000256" key="4">
    <source>
        <dbReference type="ARBA" id="ARBA00022840"/>
    </source>
</evidence>
<dbReference type="GO" id="GO:0016787">
    <property type="term" value="F:hydrolase activity"/>
    <property type="evidence" value="ECO:0007669"/>
    <property type="project" value="UniProtKB-KW"/>
</dbReference>
<dbReference type="InterPro" id="IPR047187">
    <property type="entry name" value="SF1_C_Upf1"/>
</dbReference>
<accession>A0A8J2SNI9</accession>
<dbReference type="InterPro" id="IPR036236">
    <property type="entry name" value="Znf_C2H2_sf"/>
</dbReference>
<keyword evidence="1" id="KW-0547">Nucleotide-binding</keyword>
<feature type="domain" description="WW" evidence="5">
    <location>
        <begin position="250"/>
        <end position="283"/>
    </location>
</feature>
<evidence type="ECO:0000256" key="2">
    <source>
        <dbReference type="ARBA" id="ARBA00022801"/>
    </source>
</evidence>
<gene>
    <name evidence="6" type="ORF">PECAL_5P04110</name>
</gene>
<dbReference type="CDD" id="cd00201">
    <property type="entry name" value="WW"/>
    <property type="match status" value="1"/>
</dbReference>
<dbReference type="PROSITE" id="PS01159">
    <property type="entry name" value="WW_DOMAIN_1"/>
    <property type="match status" value="1"/>
</dbReference>
<dbReference type="GO" id="GO:0005694">
    <property type="term" value="C:chromosome"/>
    <property type="evidence" value="ECO:0007669"/>
    <property type="project" value="UniProtKB-ARBA"/>
</dbReference>
<dbReference type="Pfam" id="PF13086">
    <property type="entry name" value="AAA_11"/>
    <property type="match status" value="2"/>
</dbReference>
<dbReference type="SUPFAM" id="SSF57667">
    <property type="entry name" value="beta-beta-alpha zinc fingers"/>
    <property type="match status" value="1"/>
</dbReference>
<dbReference type="OrthoDB" id="6513042at2759"/>
<dbReference type="InterPro" id="IPR041677">
    <property type="entry name" value="DNA2/NAM7_AAA_11"/>
</dbReference>
<evidence type="ECO:0000256" key="1">
    <source>
        <dbReference type="ARBA" id="ARBA00022741"/>
    </source>
</evidence>
<keyword evidence="2" id="KW-0378">Hydrolase</keyword>
<dbReference type="InterPro" id="IPR045055">
    <property type="entry name" value="DNA2/NAM7-like"/>
</dbReference>
<dbReference type="SUPFAM" id="SSF52540">
    <property type="entry name" value="P-loop containing nucleoside triphosphate hydrolases"/>
    <property type="match status" value="1"/>
</dbReference>
<evidence type="ECO:0000313" key="7">
    <source>
        <dbReference type="Proteomes" id="UP000789595"/>
    </source>
</evidence>
<dbReference type="Gene3D" id="2.20.70.10">
    <property type="match status" value="1"/>
</dbReference>
<dbReference type="Proteomes" id="UP000789595">
    <property type="component" value="Unassembled WGS sequence"/>
</dbReference>
<evidence type="ECO:0000256" key="3">
    <source>
        <dbReference type="ARBA" id="ARBA00022806"/>
    </source>
</evidence>
<proteinExistence type="predicted"/>
<dbReference type="SMART" id="SM00456">
    <property type="entry name" value="WW"/>
    <property type="match status" value="1"/>
</dbReference>
<dbReference type="CDD" id="cd18808">
    <property type="entry name" value="SF1_C_Upf1"/>
    <property type="match status" value="1"/>
</dbReference>
<keyword evidence="4" id="KW-0067">ATP-binding</keyword>
<dbReference type="Pfam" id="PF00397">
    <property type="entry name" value="WW"/>
    <property type="match status" value="1"/>
</dbReference>
<dbReference type="PANTHER" id="PTHR10887">
    <property type="entry name" value="DNA2/NAM7 HELICASE FAMILY"/>
    <property type="match status" value="1"/>
</dbReference>
<reference evidence="6" key="1">
    <citation type="submission" date="2021-11" db="EMBL/GenBank/DDBJ databases">
        <authorList>
            <consortium name="Genoscope - CEA"/>
            <person name="William W."/>
        </authorList>
    </citation>
    <scope>NUCLEOTIDE SEQUENCE</scope>
</reference>
<dbReference type="PANTHER" id="PTHR10887:SF495">
    <property type="entry name" value="HELICASE SENATAXIN ISOFORM X1-RELATED"/>
    <property type="match status" value="1"/>
</dbReference>
<dbReference type="InterPro" id="IPR001202">
    <property type="entry name" value="WW_dom"/>
</dbReference>
<dbReference type="InterPro" id="IPR027417">
    <property type="entry name" value="P-loop_NTPase"/>
</dbReference>
<dbReference type="GO" id="GO:0005524">
    <property type="term" value="F:ATP binding"/>
    <property type="evidence" value="ECO:0007669"/>
    <property type="project" value="UniProtKB-KW"/>
</dbReference>
<dbReference type="Gene3D" id="3.30.160.60">
    <property type="entry name" value="Classic Zinc Finger"/>
    <property type="match status" value="1"/>
</dbReference>
<evidence type="ECO:0000313" key="6">
    <source>
        <dbReference type="EMBL" id="CAH0375863.1"/>
    </source>
</evidence>
<evidence type="ECO:0000259" key="5">
    <source>
        <dbReference type="PROSITE" id="PS50020"/>
    </source>
</evidence>
<keyword evidence="3" id="KW-0347">Helicase</keyword>
<sequence>MPVYRCGICNVFSSSLEQHARHLNGARHKRNEASALAGTVRAASNGDGKGAKRARRDAAAVAACLATLDGAAPIAGLPPLRDWLLRRDAVRSAPRIPRRFGGDARRYADSFRHAMAAEAFDIIDRSLGAGGEVADHDVLRVDRQQRLVVILHREHIYQDAFVRFLCGESAVALLLDESKPGERAFRCREGTDDAFFEEMGRRRTVRVEYLESVVSLIRADDALRRAFRREPPPVALALCRDGGRAAPEKRDDSDPWRAATDASGRPYFYHAATRETRWTRPTETTADWISDAVLSAVGDVRAPAPRQALDTTISLIHGPPGTGKTKELAALLLASKGRVLACAPSNRAVIELLDRFRALGRRRAVLVGVGSQVETHVTYASCRSPGSRDAARFSEILFCTLATAGRPDLRAIIGARELLVVDEAGQALEPEILSAAEAAQARRCVLCGDPMQLPPTVLSAAGVEAGLASSPMERLLEVRDASVVALRFLDEQRRMHPAISAFPNATYYGGRVRDAPTLLTRPRPDWLPYSITKNASPLKSRTVVDVAHGEARHDGPSLRNESEVDAIDRILSTLFQRLPQRASVDVAVISFYKAQIQSLERALAPIKQRLGAGAGQSLRIGTVDAFQGSEADVVIISAVRAGTCADVGFVADERRLNVALTRARHVLFFVCHAETLRAATHRSTAGALVATDHVRALMADADARGDVVDSALLL</sequence>
<comment type="caution">
    <text evidence="6">The sequence shown here is derived from an EMBL/GenBank/DDBJ whole genome shotgun (WGS) entry which is preliminary data.</text>
</comment>
<protein>
    <recommendedName>
        <fullName evidence="5">WW domain-containing protein</fullName>
    </recommendedName>
</protein>
<dbReference type="Gene3D" id="3.40.50.300">
    <property type="entry name" value="P-loop containing nucleotide triphosphate hydrolases"/>
    <property type="match status" value="2"/>
</dbReference>
<dbReference type="EMBL" id="CAKKNE010000005">
    <property type="protein sequence ID" value="CAH0375863.1"/>
    <property type="molecule type" value="Genomic_DNA"/>
</dbReference>
<dbReference type="GO" id="GO:0004386">
    <property type="term" value="F:helicase activity"/>
    <property type="evidence" value="ECO:0007669"/>
    <property type="project" value="UniProtKB-KW"/>
</dbReference>
<dbReference type="SUPFAM" id="SSF51045">
    <property type="entry name" value="WW domain"/>
    <property type="match status" value="1"/>
</dbReference>
<dbReference type="PROSITE" id="PS50020">
    <property type="entry name" value="WW_DOMAIN_2"/>
    <property type="match status" value="1"/>
</dbReference>
<dbReference type="InterPro" id="IPR041679">
    <property type="entry name" value="DNA2/NAM7-like_C"/>
</dbReference>
<dbReference type="Pfam" id="PF13087">
    <property type="entry name" value="AAA_12"/>
    <property type="match status" value="1"/>
</dbReference>
<dbReference type="InterPro" id="IPR036020">
    <property type="entry name" value="WW_dom_sf"/>
</dbReference>